<gene>
    <name evidence="2" type="ORF">NDU88_006342</name>
</gene>
<organism evidence="2 3">
    <name type="scientific">Pleurodeles waltl</name>
    <name type="common">Iberian ribbed newt</name>
    <dbReference type="NCBI Taxonomy" id="8319"/>
    <lineage>
        <taxon>Eukaryota</taxon>
        <taxon>Metazoa</taxon>
        <taxon>Chordata</taxon>
        <taxon>Craniata</taxon>
        <taxon>Vertebrata</taxon>
        <taxon>Euteleostomi</taxon>
        <taxon>Amphibia</taxon>
        <taxon>Batrachia</taxon>
        <taxon>Caudata</taxon>
        <taxon>Salamandroidea</taxon>
        <taxon>Salamandridae</taxon>
        <taxon>Pleurodelinae</taxon>
        <taxon>Pleurodeles</taxon>
    </lineage>
</organism>
<accession>A0AAV7QHM5</accession>
<comment type="caution">
    <text evidence="2">The sequence shown here is derived from an EMBL/GenBank/DDBJ whole genome shotgun (WGS) entry which is preliminary data.</text>
</comment>
<keyword evidence="3" id="KW-1185">Reference proteome</keyword>
<proteinExistence type="predicted"/>
<sequence>MSGSQDGPRETSRDGLADPEVLSASPEGMDDAASARLFMRPHHQGEQQPEEDGITQKMDPCRLLHLGTRTTHRAEAGHAQESVATPGTGRES</sequence>
<evidence type="ECO:0000313" key="3">
    <source>
        <dbReference type="Proteomes" id="UP001066276"/>
    </source>
</evidence>
<evidence type="ECO:0000313" key="2">
    <source>
        <dbReference type="EMBL" id="KAJ1139981.1"/>
    </source>
</evidence>
<name>A0AAV7QHM5_PLEWA</name>
<feature type="compositionally biased region" description="Basic and acidic residues" evidence="1">
    <location>
        <begin position="7"/>
        <end position="16"/>
    </location>
</feature>
<reference evidence="2" key="1">
    <citation type="journal article" date="2022" name="bioRxiv">
        <title>Sequencing and chromosome-scale assembly of the giantPleurodeles waltlgenome.</title>
        <authorList>
            <person name="Brown T."/>
            <person name="Elewa A."/>
            <person name="Iarovenko S."/>
            <person name="Subramanian E."/>
            <person name="Araus A.J."/>
            <person name="Petzold A."/>
            <person name="Susuki M."/>
            <person name="Suzuki K.-i.T."/>
            <person name="Hayashi T."/>
            <person name="Toyoda A."/>
            <person name="Oliveira C."/>
            <person name="Osipova E."/>
            <person name="Leigh N.D."/>
            <person name="Simon A."/>
            <person name="Yun M.H."/>
        </authorList>
    </citation>
    <scope>NUCLEOTIDE SEQUENCE</scope>
    <source>
        <strain evidence="2">20211129_DDA</strain>
        <tissue evidence="2">Liver</tissue>
    </source>
</reference>
<feature type="region of interest" description="Disordered" evidence="1">
    <location>
        <begin position="1"/>
        <end position="92"/>
    </location>
</feature>
<evidence type="ECO:0000256" key="1">
    <source>
        <dbReference type="SAM" id="MobiDB-lite"/>
    </source>
</evidence>
<dbReference type="Proteomes" id="UP001066276">
    <property type="component" value="Chromosome 6"/>
</dbReference>
<dbReference type="EMBL" id="JANPWB010000010">
    <property type="protein sequence ID" value="KAJ1139981.1"/>
    <property type="molecule type" value="Genomic_DNA"/>
</dbReference>
<protein>
    <submittedName>
        <fullName evidence="2">Uncharacterized protein</fullName>
    </submittedName>
</protein>
<dbReference type="AlphaFoldDB" id="A0AAV7QHM5"/>